<reference evidence="2 3" key="1">
    <citation type="journal article" date="2015" name="Genome Announc.">
        <title>Expanding the biotechnology potential of lactobacilli through comparative genomics of 213 strains and associated genera.</title>
        <authorList>
            <person name="Sun Z."/>
            <person name="Harris H.M."/>
            <person name="McCann A."/>
            <person name="Guo C."/>
            <person name="Argimon S."/>
            <person name="Zhang W."/>
            <person name="Yang X."/>
            <person name="Jeffery I.B."/>
            <person name="Cooney J.C."/>
            <person name="Kagawa T.F."/>
            <person name="Liu W."/>
            <person name="Song Y."/>
            <person name="Salvetti E."/>
            <person name="Wrobel A."/>
            <person name="Rasinkangas P."/>
            <person name="Parkhill J."/>
            <person name="Rea M.C."/>
            <person name="O'Sullivan O."/>
            <person name="Ritari J."/>
            <person name="Douillard F.P."/>
            <person name="Paul Ross R."/>
            <person name="Yang R."/>
            <person name="Briner A.E."/>
            <person name="Felis G.E."/>
            <person name="de Vos W.M."/>
            <person name="Barrangou R."/>
            <person name="Klaenhammer T.R."/>
            <person name="Caufield P.W."/>
            <person name="Cui Y."/>
            <person name="Zhang H."/>
            <person name="O'Toole P.W."/>
        </authorList>
    </citation>
    <scope>NUCLEOTIDE SEQUENCE [LARGE SCALE GENOMIC DNA]</scope>
    <source>
        <strain evidence="2 3">DSM 19907</strain>
    </source>
</reference>
<feature type="transmembrane region" description="Helical" evidence="1">
    <location>
        <begin position="12"/>
        <end position="29"/>
    </location>
</feature>
<organism evidence="2 3">
    <name type="scientific">Lentilactobacillus rapi DSM 19907 = JCM 15042</name>
    <dbReference type="NCBI Taxonomy" id="1423795"/>
    <lineage>
        <taxon>Bacteria</taxon>
        <taxon>Bacillati</taxon>
        <taxon>Bacillota</taxon>
        <taxon>Bacilli</taxon>
        <taxon>Lactobacillales</taxon>
        <taxon>Lactobacillaceae</taxon>
        <taxon>Lentilactobacillus</taxon>
    </lineage>
</organism>
<protein>
    <recommendedName>
        <fullName evidence="4">Integral membrane protein</fullName>
    </recommendedName>
</protein>
<evidence type="ECO:0000256" key="1">
    <source>
        <dbReference type="SAM" id="Phobius"/>
    </source>
</evidence>
<comment type="caution">
    <text evidence="2">The sequence shown here is derived from an EMBL/GenBank/DDBJ whole genome shotgun (WGS) entry which is preliminary data.</text>
</comment>
<evidence type="ECO:0000313" key="3">
    <source>
        <dbReference type="Proteomes" id="UP000051977"/>
    </source>
</evidence>
<keyword evidence="1" id="KW-0812">Transmembrane</keyword>
<evidence type="ECO:0000313" key="2">
    <source>
        <dbReference type="EMBL" id="KRL16752.1"/>
    </source>
</evidence>
<feature type="transmembrane region" description="Helical" evidence="1">
    <location>
        <begin position="49"/>
        <end position="69"/>
    </location>
</feature>
<gene>
    <name evidence="2" type="ORF">FD12_GL002542</name>
</gene>
<evidence type="ECO:0008006" key="4">
    <source>
        <dbReference type="Google" id="ProtNLM"/>
    </source>
</evidence>
<dbReference type="Proteomes" id="UP000051977">
    <property type="component" value="Unassembled WGS sequence"/>
</dbReference>
<keyword evidence="3" id="KW-1185">Reference proteome</keyword>
<proteinExistence type="predicted"/>
<dbReference type="EMBL" id="AZEI01000058">
    <property type="protein sequence ID" value="KRL16752.1"/>
    <property type="molecule type" value="Genomic_DNA"/>
</dbReference>
<dbReference type="InterPro" id="IPR025037">
    <property type="entry name" value="DUF3923"/>
</dbReference>
<keyword evidence="1" id="KW-0472">Membrane</keyword>
<name>A0ABR5PCZ5_9LACO</name>
<keyword evidence="1" id="KW-1133">Transmembrane helix</keyword>
<sequence>MFIMKNSGWRMTNLFLVLIFVVVTVWILMRGTDTTGSVQTPAIKLINLMIWVGFAAVIVVIELIIWWAAKARKHR</sequence>
<accession>A0ABR5PCZ5</accession>
<dbReference type="Pfam" id="PF13061">
    <property type="entry name" value="DUF3923"/>
    <property type="match status" value="1"/>
</dbReference>